<dbReference type="RefSeq" id="WP_124379080.1">
    <property type="nucleotide sequence ID" value="NZ_CP027754.1"/>
</dbReference>
<dbReference type="EMBL" id="CP027754">
    <property type="protein sequence ID" value="AZE56889.1"/>
    <property type="molecule type" value="Genomic_DNA"/>
</dbReference>
<name>A0A3G7UE46_9PSED</name>
<proteinExistence type="predicted"/>
<dbReference type="Proteomes" id="UP000268696">
    <property type="component" value="Chromosome"/>
</dbReference>
<dbReference type="AlphaFoldDB" id="A0A3G7UE46"/>
<gene>
    <name evidence="1" type="ORF">C4K03_4751</name>
</gene>
<evidence type="ECO:0000313" key="1">
    <source>
        <dbReference type="EMBL" id="AZE56889.1"/>
    </source>
</evidence>
<organism evidence="1 2">
    <name type="scientific">Pseudomonas synxantha</name>
    <dbReference type="NCBI Taxonomy" id="47883"/>
    <lineage>
        <taxon>Bacteria</taxon>
        <taxon>Pseudomonadati</taxon>
        <taxon>Pseudomonadota</taxon>
        <taxon>Gammaproteobacteria</taxon>
        <taxon>Pseudomonadales</taxon>
        <taxon>Pseudomonadaceae</taxon>
        <taxon>Pseudomonas</taxon>
    </lineage>
</organism>
<protein>
    <submittedName>
        <fullName evidence="1">Uncharacterized protein</fullName>
    </submittedName>
</protein>
<reference evidence="1 2" key="1">
    <citation type="submission" date="2018-03" db="EMBL/GenBank/DDBJ databases">
        <title>Diversity of phytobeneficial traits revealed by whole-genome analysis of worldwide-isolated phenazine-producing Pseudomonas spp.</title>
        <authorList>
            <person name="Biessy A."/>
            <person name="Novinscak A."/>
            <person name="Blom J."/>
            <person name="Leger G."/>
            <person name="Thomashow L.S."/>
            <person name="Cazorla F.M."/>
            <person name="Josic D."/>
            <person name="Filion M."/>
        </authorList>
    </citation>
    <scope>NUCLEOTIDE SEQUENCE [LARGE SCALE GENOMIC DNA]</scope>
    <source>
        <strain evidence="1 2">30B</strain>
    </source>
</reference>
<accession>A0A3G7UE46</accession>
<evidence type="ECO:0000313" key="2">
    <source>
        <dbReference type="Proteomes" id="UP000268696"/>
    </source>
</evidence>
<sequence length="63" mass="6557">MAIAGMLGTGALAGLSEATTAAQIAHQAQMQVKKTVDGINMSIVEDNNALQGRVKRAADKIEF</sequence>